<sequence>MSLSQALDYLREGADEVIETSCATVVLKGERAYKLKKSVDYGFLDFTTPEKRRTALLRELLFNQRLAADIYLGVEEVAGESVLVMRRFDTAGVLAAQSAGRLGWTPESGQMRDLGRLIAQFHAGSEICSDVRNVNNTKYVIDSNRENIAAFRKPLGTDLVDTYDRTIQAVYGELAPALEARFAAGFVRHCHGDLHLGNILIENGKPVLFDCIEFNDRLSQIDVLYDLAFLLMDLWVRGHEASANLVLNVWLEQAARLEGDAHAVYAGLKCLPLYMSMRAAVRCHVSANSAHDPNGGMDKARLYLKAAQGFLEIQPAQLMAIGGLSGSGKSTRARKEAPRIGRAPGAVILRSDEIRKCLWAWPEYETLPKEAYSPDENVRVYDHMFALAQTTLNAGQSVVLDATFREAAWRDRCADLTRQQNTAFTGLWLDLPAVVRGRRVAGRQNDASDATPDVALNQQDIDLSKILWQVESAGKS</sequence>
<dbReference type="InterPro" id="IPR052732">
    <property type="entry name" value="Cell-binding_unc_protein"/>
</dbReference>
<dbReference type="InterPro" id="IPR027417">
    <property type="entry name" value="P-loop_NTPase"/>
</dbReference>
<dbReference type="InterPro" id="IPR011009">
    <property type="entry name" value="Kinase-like_dom_sf"/>
</dbReference>
<evidence type="ECO:0000259" key="1">
    <source>
        <dbReference type="Pfam" id="PF01636"/>
    </source>
</evidence>
<gene>
    <name evidence="2" type="ORF">SAMN02927928_0744</name>
</gene>
<dbReference type="AlphaFoldDB" id="A0A1G4PXA9"/>
<proteinExistence type="predicted"/>
<dbReference type="SUPFAM" id="SSF52540">
    <property type="entry name" value="P-loop containing nucleoside triphosphate hydrolases"/>
    <property type="match status" value="1"/>
</dbReference>
<dbReference type="PANTHER" id="PTHR43883">
    <property type="entry name" value="SLR0207 PROTEIN"/>
    <property type="match status" value="1"/>
</dbReference>
<dbReference type="PANTHER" id="PTHR43883:SF1">
    <property type="entry name" value="GLUCONOKINASE"/>
    <property type="match status" value="1"/>
</dbReference>
<protein>
    <recommendedName>
        <fullName evidence="1">Aminoglycoside phosphotransferase domain-containing protein</fullName>
    </recommendedName>
</protein>
<accession>A0A1G4PXA9</accession>
<dbReference type="Pfam" id="PF01636">
    <property type="entry name" value="APH"/>
    <property type="match status" value="1"/>
</dbReference>
<evidence type="ECO:0000313" key="3">
    <source>
        <dbReference type="Proteomes" id="UP000199150"/>
    </source>
</evidence>
<reference evidence="3" key="1">
    <citation type="submission" date="2016-10" db="EMBL/GenBank/DDBJ databases">
        <authorList>
            <person name="Varghese N."/>
            <person name="Submissions S."/>
        </authorList>
    </citation>
    <scope>NUCLEOTIDE SEQUENCE [LARGE SCALE GENOMIC DNA]</scope>
    <source>
        <strain evidence="3">CGMCC 1.3431</strain>
    </source>
</reference>
<dbReference type="STRING" id="260084.SAMN02927928_0744"/>
<dbReference type="SUPFAM" id="SSF56112">
    <property type="entry name" value="Protein kinase-like (PK-like)"/>
    <property type="match status" value="1"/>
</dbReference>
<dbReference type="InterPro" id="IPR002575">
    <property type="entry name" value="Aminoglycoside_PTrfase"/>
</dbReference>
<dbReference type="EMBL" id="FMTS01000001">
    <property type="protein sequence ID" value="SCW36953.1"/>
    <property type="molecule type" value="Genomic_DNA"/>
</dbReference>
<evidence type="ECO:0000313" key="2">
    <source>
        <dbReference type="EMBL" id="SCW36953.1"/>
    </source>
</evidence>
<dbReference type="RefSeq" id="WP_090643787.1">
    <property type="nucleotide sequence ID" value="NZ_CBCRYE010000001.1"/>
</dbReference>
<organism evidence="2 3">
    <name type="scientific">Asticcacaulis taihuensis</name>
    <dbReference type="NCBI Taxonomy" id="260084"/>
    <lineage>
        <taxon>Bacteria</taxon>
        <taxon>Pseudomonadati</taxon>
        <taxon>Pseudomonadota</taxon>
        <taxon>Alphaproteobacteria</taxon>
        <taxon>Caulobacterales</taxon>
        <taxon>Caulobacteraceae</taxon>
        <taxon>Asticcacaulis</taxon>
    </lineage>
</organism>
<dbReference type="Gene3D" id="3.40.50.300">
    <property type="entry name" value="P-loop containing nucleotide triphosphate hydrolases"/>
    <property type="match status" value="1"/>
</dbReference>
<dbReference type="Proteomes" id="UP000199150">
    <property type="component" value="Unassembled WGS sequence"/>
</dbReference>
<keyword evidence="3" id="KW-1185">Reference proteome</keyword>
<dbReference type="Pfam" id="PF13671">
    <property type="entry name" value="AAA_33"/>
    <property type="match status" value="1"/>
</dbReference>
<feature type="domain" description="Aminoglycoside phosphotransferase" evidence="1">
    <location>
        <begin position="109"/>
        <end position="245"/>
    </location>
</feature>
<name>A0A1G4PXA9_9CAUL</name>
<dbReference type="Gene3D" id="3.90.1200.10">
    <property type="match status" value="1"/>
</dbReference>
<dbReference type="OrthoDB" id="9810277at2"/>